<name>A0ABY9F8S6_9PSED</name>
<dbReference type="InterPro" id="IPR031893">
    <property type="entry name" value="Phage_tail_APC"/>
</dbReference>
<reference evidence="2 3" key="1">
    <citation type="submission" date="2023-02" db="EMBL/GenBank/DDBJ databases">
        <title>Evolution of Hrp T3SS in non-pathogenic Pseudomonas fluorescens.</title>
        <authorList>
            <person name="Liao K."/>
            <person name="Wei H."/>
            <person name="Gu Y."/>
        </authorList>
    </citation>
    <scope>NUCLEOTIDE SEQUENCE [LARGE SCALE GENOMIC DNA]</scope>
    <source>
        <strain evidence="2 3">FP2034</strain>
    </source>
</reference>
<dbReference type="RefSeq" id="WP_305467975.1">
    <property type="nucleotide sequence ID" value="NZ_CP117451.1"/>
</dbReference>
<proteinExistence type="predicted"/>
<dbReference type="Pfam" id="PF16778">
    <property type="entry name" value="Phage_tail_APC"/>
    <property type="match status" value="1"/>
</dbReference>
<sequence length="137" mass="16170">MVGKAMWALVQDGVVIETTDLDPEGRFHPDMEWRSCAPGVMPGWLYENGLFSERVADLSERISAERQWRDGQLFARQWLRDRHRDEQEISKPTTLSNEQFMELLIYLQALREWPQMEVFPDPFGRPSAPDWIDLYNQ</sequence>
<gene>
    <name evidence="2" type="ORF">PSH92_20450</name>
</gene>
<dbReference type="Proteomes" id="UP001224838">
    <property type="component" value="Chromosome"/>
</dbReference>
<organism evidence="2 3">
    <name type="scientific">Pseudomonas beijingensis</name>
    <dbReference type="NCBI Taxonomy" id="2954101"/>
    <lineage>
        <taxon>Bacteria</taxon>
        <taxon>Pseudomonadati</taxon>
        <taxon>Pseudomonadota</taxon>
        <taxon>Gammaproteobacteria</taxon>
        <taxon>Pseudomonadales</taxon>
        <taxon>Pseudomonadaceae</taxon>
        <taxon>Pseudomonas</taxon>
    </lineage>
</organism>
<keyword evidence="3" id="KW-1185">Reference proteome</keyword>
<feature type="domain" description="Phage tail assembly chaperone-like" evidence="1">
    <location>
        <begin position="63"/>
        <end position="130"/>
    </location>
</feature>
<evidence type="ECO:0000313" key="3">
    <source>
        <dbReference type="Proteomes" id="UP001224838"/>
    </source>
</evidence>
<accession>A0ABY9F8S6</accession>
<dbReference type="EMBL" id="CP117451">
    <property type="protein sequence ID" value="WLG99721.1"/>
    <property type="molecule type" value="Genomic_DNA"/>
</dbReference>
<evidence type="ECO:0000259" key="1">
    <source>
        <dbReference type="Pfam" id="PF16778"/>
    </source>
</evidence>
<evidence type="ECO:0000313" key="2">
    <source>
        <dbReference type="EMBL" id="WLG99721.1"/>
    </source>
</evidence>
<protein>
    <submittedName>
        <fullName evidence="2">Phage tail assembly chaperone</fullName>
    </submittedName>
</protein>